<proteinExistence type="predicted"/>
<comment type="caution">
    <text evidence="2">The sequence shown here is derived from an EMBL/GenBank/DDBJ whole genome shotgun (WGS) entry which is preliminary data.</text>
</comment>
<dbReference type="InterPro" id="IPR004045">
    <property type="entry name" value="Glutathione_S-Trfase_N"/>
</dbReference>
<feature type="domain" description="GST N-terminal" evidence="1">
    <location>
        <begin position="3"/>
        <end position="75"/>
    </location>
</feature>
<reference evidence="2 3" key="1">
    <citation type="submission" date="2018-06" db="EMBL/GenBank/DDBJ databases">
        <title>Combined omics and stable isotope probing to characterize newly discovered Mariana Back-Arc vent microbial communities.</title>
        <authorList>
            <person name="Trembath-Reichert E."/>
            <person name="Huber J.A."/>
        </authorList>
    </citation>
    <scope>NUCLEOTIDE SEQUENCE [LARGE SCALE GENOMIC DNA]</scope>
    <source>
        <strain evidence="2">MAG 63_2</strain>
    </source>
</reference>
<organism evidence="2 3">
    <name type="scientific">SAR324 cluster bacterium</name>
    <dbReference type="NCBI Taxonomy" id="2024889"/>
    <lineage>
        <taxon>Bacteria</taxon>
        <taxon>Deltaproteobacteria</taxon>
        <taxon>SAR324 cluster</taxon>
    </lineage>
</organism>
<evidence type="ECO:0000259" key="1">
    <source>
        <dbReference type="Pfam" id="PF13417"/>
    </source>
</evidence>
<dbReference type="Gene3D" id="3.40.30.10">
    <property type="entry name" value="Glutaredoxin"/>
    <property type="match status" value="1"/>
</dbReference>
<dbReference type="InterPro" id="IPR036249">
    <property type="entry name" value="Thioredoxin-like_sf"/>
</dbReference>
<dbReference type="PROSITE" id="PS51354">
    <property type="entry name" value="GLUTAREDOXIN_2"/>
    <property type="match status" value="1"/>
</dbReference>
<dbReference type="AlphaFoldDB" id="A0A432G286"/>
<dbReference type="EMBL" id="QNZM01000331">
    <property type="protein sequence ID" value="RTZ77695.1"/>
    <property type="molecule type" value="Genomic_DNA"/>
</dbReference>
<gene>
    <name evidence="2" type="ORF">DSY98_08565</name>
</gene>
<dbReference type="SUPFAM" id="SSF52833">
    <property type="entry name" value="Thioredoxin-like"/>
    <property type="match status" value="1"/>
</dbReference>
<evidence type="ECO:0000313" key="2">
    <source>
        <dbReference type="EMBL" id="RTZ77695.1"/>
    </source>
</evidence>
<name>A0A432G286_9DELT</name>
<accession>A0A432G286</accession>
<dbReference type="Pfam" id="PF13417">
    <property type="entry name" value="GST_N_3"/>
    <property type="match status" value="1"/>
</dbReference>
<protein>
    <recommendedName>
        <fullName evidence="1">GST N-terminal domain-containing protein</fullName>
    </recommendedName>
</protein>
<sequence>MELYFYEDCEYSQIVLNTISTLKIKDKFTFKDIRLNPDYAKELVELTGDVMVPCLITQDGPMKEAKDIRKYLVSHFL</sequence>
<evidence type="ECO:0000313" key="3">
    <source>
        <dbReference type="Proteomes" id="UP000286732"/>
    </source>
</evidence>
<dbReference type="Proteomes" id="UP000286732">
    <property type="component" value="Unassembled WGS sequence"/>
</dbReference>